<dbReference type="PROSITE" id="PS51733">
    <property type="entry name" value="BPL_LPL_CATALYTIC"/>
    <property type="match status" value="1"/>
</dbReference>
<dbReference type="PANTHER" id="PTHR12835">
    <property type="entry name" value="BIOTIN PROTEIN LIGASE"/>
    <property type="match status" value="1"/>
</dbReference>
<dbReference type="RefSeq" id="WP_338748329.1">
    <property type="nucleotide sequence ID" value="NZ_CP144913.1"/>
</dbReference>
<accession>A0ABZ2MEZ8</accession>
<keyword evidence="4" id="KW-1185">Reference proteome</keyword>
<dbReference type="GO" id="GO:0004077">
    <property type="term" value="F:biotin--[biotin carboxyl-carrier protein] ligase activity"/>
    <property type="evidence" value="ECO:0007669"/>
    <property type="project" value="UniProtKB-EC"/>
</dbReference>
<dbReference type="InterPro" id="IPR004143">
    <property type="entry name" value="BPL_LPL_catalytic"/>
</dbReference>
<dbReference type="PANTHER" id="PTHR12835:SF5">
    <property type="entry name" value="BIOTIN--PROTEIN LIGASE"/>
    <property type="match status" value="1"/>
</dbReference>
<dbReference type="Gene3D" id="3.30.930.10">
    <property type="entry name" value="Bira Bifunctional Protein, Domain 2"/>
    <property type="match status" value="1"/>
</dbReference>
<dbReference type="Pfam" id="PF03099">
    <property type="entry name" value="BPL_LplA_LipB"/>
    <property type="match status" value="1"/>
</dbReference>
<dbReference type="SUPFAM" id="SSF55681">
    <property type="entry name" value="Class II aaRS and biotin synthetases"/>
    <property type="match status" value="1"/>
</dbReference>
<evidence type="ECO:0000256" key="1">
    <source>
        <dbReference type="ARBA" id="ARBA00022598"/>
    </source>
</evidence>
<feature type="domain" description="BPL/LPL catalytic" evidence="2">
    <location>
        <begin position="18"/>
        <end position="186"/>
    </location>
</feature>
<keyword evidence="1 3" id="KW-0436">Ligase</keyword>
<evidence type="ECO:0000259" key="2">
    <source>
        <dbReference type="PROSITE" id="PS51733"/>
    </source>
</evidence>
<evidence type="ECO:0000313" key="4">
    <source>
        <dbReference type="Proteomes" id="UP001382727"/>
    </source>
</evidence>
<dbReference type="CDD" id="cd16442">
    <property type="entry name" value="BPL"/>
    <property type="match status" value="1"/>
</dbReference>
<dbReference type="NCBIfam" id="TIGR00121">
    <property type="entry name" value="birA_ligase"/>
    <property type="match status" value="1"/>
</dbReference>
<reference evidence="3 4" key="1">
    <citation type="submission" date="2024-02" db="EMBL/GenBank/DDBJ databases">
        <title>Janibacter sp. nov., isolated from gut of marine sandworm.</title>
        <authorList>
            <person name="Kim B."/>
            <person name="Jun M.O."/>
            <person name="Shin N.-R."/>
        </authorList>
    </citation>
    <scope>NUCLEOTIDE SEQUENCE [LARGE SCALE GENOMIC DNA]</scope>
    <source>
        <strain evidence="3 4">A1S7</strain>
    </source>
</reference>
<name>A0ABZ2MEZ8_9MICO</name>
<dbReference type="EC" id="6.3.4.15" evidence="3"/>
<organism evidence="3 4">
    <name type="scientific">Janibacter alittae</name>
    <dbReference type="NCBI Taxonomy" id="3115209"/>
    <lineage>
        <taxon>Bacteria</taxon>
        <taxon>Bacillati</taxon>
        <taxon>Actinomycetota</taxon>
        <taxon>Actinomycetes</taxon>
        <taxon>Micrococcales</taxon>
        <taxon>Intrasporangiaceae</taxon>
        <taxon>Janibacter</taxon>
    </lineage>
</organism>
<gene>
    <name evidence="3" type="ORF">V1351_11635</name>
</gene>
<dbReference type="Proteomes" id="UP001382727">
    <property type="component" value="Chromosome"/>
</dbReference>
<proteinExistence type="predicted"/>
<dbReference type="InterPro" id="IPR004408">
    <property type="entry name" value="Biotin_CoA_COase_ligase"/>
</dbReference>
<dbReference type="EMBL" id="CP144913">
    <property type="protein sequence ID" value="WXB75597.1"/>
    <property type="molecule type" value="Genomic_DNA"/>
</dbReference>
<sequence length="260" mass="27399">MPTTMDVQRLTTLLPPAEGWGEVVHLSRVGSTNTAAATRGVLWSPVVTEHQTAGRGRLGRPWQDTPGASLAMSVLVPPVDPPGWLPLATGLAVRSALVSEGVDAHLKWPNDVLLPGDEDRKVCGILCQSQPDGRVVVGIGINVGHDRGDLPVGTATSLRLVGAHVDRTTVAATVLRHLRRQHTALTEGGDRAEEVRAAYAAACATLGRRVVLHRPDGTREEVETTGLDREGRLRVTGAHGSDTVAAGDVQHIRLPGASSS</sequence>
<protein>
    <submittedName>
        <fullName evidence="3">Biotin--[acetyl-CoA-carboxylase] ligase</fullName>
        <ecNumber evidence="3">6.3.4.15</ecNumber>
    </submittedName>
</protein>
<evidence type="ECO:0000313" key="3">
    <source>
        <dbReference type="EMBL" id="WXB75597.1"/>
    </source>
</evidence>
<dbReference type="InterPro" id="IPR045864">
    <property type="entry name" value="aa-tRNA-synth_II/BPL/LPL"/>
</dbReference>
<dbReference type="Gene3D" id="2.30.30.100">
    <property type="match status" value="1"/>
</dbReference>